<name>A0A109DA08_9VIBR</name>
<keyword evidence="1" id="KW-0472">Membrane</keyword>
<sequence>MTPDWIGAFVVGLIGSGHCMGMCGGIASLLSIGNTKPSPVIPLLYNLGRLLSYAVIGGVIGGAISSIGQLSDFNALLGWLRLFAALFMIILGLYIGKWWFGLLFFERIGQKLWRYISPIGKSFLPLKHPSHALPFGFIWGWLPCGLVYSMLTWAAVSGSWYNGAGIMLAFGLGTLPAMLTVGMGANFFKKLQQVDLFRQLGAILILIYGFYTGYMALHLIIYTV</sequence>
<evidence type="ECO:0000256" key="1">
    <source>
        <dbReference type="SAM" id="Phobius"/>
    </source>
</evidence>
<evidence type="ECO:0000259" key="2">
    <source>
        <dbReference type="Pfam" id="PF13386"/>
    </source>
</evidence>
<accession>A0A109DA08</accession>
<dbReference type="OrthoDB" id="9798690at2"/>
<dbReference type="PANTHER" id="PTHR42208:SF1">
    <property type="entry name" value="HEAVY METAL TRANSPORTER"/>
    <property type="match status" value="1"/>
</dbReference>
<dbReference type="RefSeq" id="WP_060467719.1">
    <property type="nucleotide sequence ID" value="NZ_AP025514.1"/>
</dbReference>
<feature type="transmembrane region" description="Helical" evidence="1">
    <location>
        <begin position="6"/>
        <end position="30"/>
    </location>
</feature>
<feature type="transmembrane region" description="Helical" evidence="1">
    <location>
        <begin position="132"/>
        <end position="154"/>
    </location>
</feature>
<feature type="domain" description="Urease accessory protein UreH-like transmembrane" evidence="2">
    <location>
        <begin position="8"/>
        <end position="211"/>
    </location>
</feature>
<keyword evidence="1" id="KW-0812">Transmembrane</keyword>
<feature type="transmembrane region" description="Helical" evidence="1">
    <location>
        <begin position="200"/>
        <end position="221"/>
    </location>
</feature>
<dbReference type="Proteomes" id="UP000057389">
    <property type="component" value="Unassembled WGS sequence"/>
</dbReference>
<keyword evidence="1" id="KW-1133">Transmembrane helix</keyword>
<feature type="transmembrane region" description="Helical" evidence="1">
    <location>
        <begin position="166"/>
        <end position="188"/>
    </location>
</feature>
<dbReference type="PANTHER" id="PTHR42208">
    <property type="entry name" value="HEAVY METAL TRANSPORTER-RELATED"/>
    <property type="match status" value="1"/>
</dbReference>
<dbReference type="AlphaFoldDB" id="A0A109DA08"/>
<reference evidence="3 4" key="1">
    <citation type="submission" date="2015-11" db="EMBL/GenBank/DDBJ databases">
        <title>Draft WGS of Vibrio toranzoniae.</title>
        <authorList>
            <person name="Lasa A."/>
            <person name="Romalde J.L."/>
        </authorList>
    </citation>
    <scope>NUCLEOTIDE SEQUENCE [LARGE SCALE GENOMIC DNA]</scope>
    <source>
        <strain evidence="3 4">Vb 10.8</strain>
    </source>
</reference>
<gene>
    <name evidence="3" type="ORF">APQ14_05100</name>
</gene>
<feature type="transmembrane region" description="Helical" evidence="1">
    <location>
        <begin position="82"/>
        <end position="105"/>
    </location>
</feature>
<evidence type="ECO:0000313" key="4">
    <source>
        <dbReference type="Proteomes" id="UP000057389"/>
    </source>
</evidence>
<dbReference type="EMBL" id="LMXU01000012">
    <property type="protein sequence ID" value="KWU01552.1"/>
    <property type="molecule type" value="Genomic_DNA"/>
</dbReference>
<feature type="transmembrane region" description="Helical" evidence="1">
    <location>
        <begin position="50"/>
        <end position="70"/>
    </location>
</feature>
<dbReference type="GeneID" id="300178335"/>
<comment type="caution">
    <text evidence="3">The sequence shown here is derived from an EMBL/GenBank/DDBJ whole genome shotgun (WGS) entry which is preliminary data.</text>
</comment>
<organism evidence="3 4">
    <name type="scientific">Vibrio toranzoniae</name>
    <dbReference type="NCBI Taxonomy" id="1194427"/>
    <lineage>
        <taxon>Bacteria</taxon>
        <taxon>Pseudomonadati</taxon>
        <taxon>Pseudomonadota</taxon>
        <taxon>Gammaproteobacteria</taxon>
        <taxon>Vibrionales</taxon>
        <taxon>Vibrionaceae</taxon>
        <taxon>Vibrio</taxon>
    </lineage>
</organism>
<evidence type="ECO:0000313" key="3">
    <source>
        <dbReference type="EMBL" id="KWU01552.1"/>
    </source>
</evidence>
<dbReference type="InterPro" id="IPR039447">
    <property type="entry name" value="UreH-like_TM_dom"/>
</dbReference>
<dbReference type="Pfam" id="PF13386">
    <property type="entry name" value="DsbD_2"/>
    <property type="match status" value="1"/>
</dbReference>
<protein>
    <submittedName>
        <fullName evidence="3">Cytochrome biogenesis protein</fullName>
    </submittedName>
</protein>
<keyword evidence="4" id="KW-1185">Reference proteome</keyword>
<proteinExistence type="predicted"/>